<reference evidence="1 2" key="1">
    <citation type="submission" date="2020-07" db="EMBL/GenBank/DDBJ databases">
        <title>Sequencing the genomes of 1000 actinobacteria strains.</title>
        <authorList>
            <person name="Klenk H.-P."/>
        </authorList>
    </citation>
    <scope>NUCLEOTIDE SEQUENCE [LARGE SCALE GENOMIC DNA]</scope>
    <source>
        <strain evidence="1 2">DSM 19082</strain>
    </source>
</reference>
<dbReference type="SUPFAM" id="SSF55961">
    <property type="entry name" value="Bet v1-like"/>
    <property type="match status" value="1"/>
</dbReference>
<dbReference type="RefSeq" id="WP_179727334.1">
    <property type="nucleotide sequence ID" value="NZ_BAABEF010000001.1"/>
</dbReference>
<sequence>MDQLEDSIGIEAPPATVWALVSDVRRMAEWSPQVTSTRIKDGAEPGEGVAFTNRNQHGELEWTTHARIVRFEPEQEIAFRVEENWAVWSFHLAPSDTGTVLTQRRATPDGISELSRELTEGFLGGMEAFTASLRDGMRQTLTGIKATAEA</sequence>
<evidence type="ECO:0000313" key="1">
    <source>
        <dbReference type="EMBL" id="NYD31181.1"/>
    </source>
</evidence>
<organism evidence="1 2">
    <name type="scientific">Nocardioides kongjuensis</name>
    <dbReference type="NCBI Taxonomy" id="349522"/>
    <lineage>
        <taxon>Bacteria</taxon>
        <taxon>Bacillati</taxon>
        <taxon>Actinomycetota</taxon>
        <taxon>Actinomycetes</taxon>
        <taxon>Propionibacteriales</taxon>
        <taxon>Nocardioidaceae</taxon>
        <taxon>Nocardioides</taxon>
    </lineage>
</organism>
<gene>
    <name evidence="1" type="ORF">BJ958_002727</name>
</gene>
<dbReference type="Gene3D" id="3.30.530.20">
    <property type="match status" value="1"/>
</dbReference>
<dbReference type="InterPro" id="IPR019587">
    <property type="entry name" value="Polyketide_cyclase/dehydratase"/>
</dbReference>
<keyword evidence="2" id="KW-1185">Reference proteome</keyword>
<evidence type="ECO:0000313" key="2">
    <source>
        <dbReference type="Proteomes" id="UP000582231"/>
    </source>
</evidence>
<dbReference type="CDD" id="cd07812">
    <property type="entry name" value="SRPBCC"/>
    <property type="match status" value="1"/>
</dbReference>
<proteinExistence type="predicted"/>
<dbReference type="AlphaFoldDB" id="A0A852RC64"/>
<comment type="caution">
    <text evidence="1">The sequence shown here is derived from an EMBL/GenBank/DDBJ whole genome shotgun (WGS) entry which is preliminary data.</text>
</comment>
<accession>A0A852RC64</accession>
<dbReference type="Proteomes" id="UP000582231">
    <property type="component" value="Unassembled WGS sequence"/>
</dbReference>
<protein>
    <submittedName>
        <fullName evidence="1">Uncharacterized protein YndB with AHSA1/START domain</fullName>
    </submittedName>
</protein>
<dbReference type="EMBL" id="JACCBF010000001">
    <property type="protein sequence ID" value="NYD31181.1"/>
    <property type="molecule type" value="Genomic_DNA"/>
</dbReference>
<dbReference type="Pfam" id="PF10604">
    <property type="entry name" value="Polyketide_cyc2"/>
    <property type="match status" value="1"/>
</dbReference>
<name>A0A852RC64_9ACTN</name>
<dbReference type="InterPro" id="IPR023393">
    <property type="entry name" value="START-like_dom_sf"/>
</dbReference>